<feature type="compositionally biased region" description="Basic and acidic residues" evidence="9">
    <location>
        <begin position="184"/>
        <end position="194"/>
    </location>
</feature>
<dbReference type="GO" id="GO:0015740">
    <property type="term" value="P:C4-dicarboxylate transport"/>
    <property type="evidence" value="ECO:0007669"/>
    <property type="project" value="TreeGrafter"/>
</dbReference>
<proteinExistence type="inferred from homology"/>
<dbReference type="EMBL" id="JASATX010000002">
    <property type="protein sequence ID" value="MDI2098779.1"/>
    <property type="molecule type" value="Genomic_DNA"/>
</dbReference>
<keyword evidence="5 10" id="KW-0812">Transmembrane</keyword>
<evidence type="ECO:0000256" key="4">
    <source>
        <dbReference type="ARBA" id="ARBA00022519"/>
    </source>
</evidence>
<dbReference type="PANTHER" id="PTHR35011:SF2">
    <property type="entry name" value="2,3-DIKETO-L-GULONATE TRAP TRANSPORTER SMALL PERMEASE PROTEIN YIAM"/>
    <property type="match status" value="1"/>
</dbReference>
<evidence type="ECO:0000256" key="10">
    <source>
        <dbReference type="SAM" id="Phobius"/>
    </source>
</evidence>
<dbReference type="GO" id="GO:0022857">
    <property type="term" value="F:transmembrane transporter activity"/>
    <property type="evidence" value="ECO:0007669"/>
    <property type="project" value="TreeGrafter"/>
</dbReference>
<sequence>MPKTYPLFRRERRIPRLLLVVEEYVPGVLLAATALIISADVVMRYGFNSPITGASEVALICVVWLVYLAAAGVARRGVHINIDFLVNRVKPRTIAIFDVVVETITLVILGVLLWAATEYFLTGRFTALPATGMSKSFVTLAVLISLALMMVHSAVFLVRALLGVRDPRYRRYASPIESEEIEDPDTRALRRVDSELAGGRTRGDTPRRSASSPTEAADSDEGSDR</sequence>
<feature type="transmembrane region" description="Helical" evidence="10">
    <location>
        <begin position="95"/>
        <end position="117"/>
    </location>
</feature>
<evidence type="ECO:0000313" key="13">
    <source>
        <dbReference type="Proteomes" id="UP001321506"/>
    </source>
</evidence>
<protein>
    <submittedName>
        <fullName evidence="12">TRAP transporter small permease</fullName>
    </submittedName>
</protein>
<feature type="region of interest" description="Disordered" evidence="9">
    <location>
        <begin position="180"/>
        <end position="225"/>
    </location>
</feature>
<evidence type="ECO:0000256" key="8">
    <source>
        <dbReference type="ARBA" id="ARBA00038436"/>
    </source>
</evidence>
<feature type="domain" description="Tripartite ATP-independent periplasmic transporters DctQ component" evidence="11">
    <location>
        <begin position="34"/>
        <end position="161"/>
    </location>
</feature>
<dbReference type="PANTHER" id="PTHR35011">
    <property type="entry name" value="2,3-DIKETO-L-GULONATE TRAP TRANSPORTER SMALL PERMEASE PROTEIN YIAM"/>
    <property type="match status" value="1"/>
</dbReference>
<keyword evidence="13" id="KW-1185">Reference proteome</keyword>
<reference evidence="12 13" key="1">
    <citation type="submission" date="2023-04" db="EMBL/GenBank/DDBJ databases">
        <title>Klugiella caeni sp. nov. isolated from the sludge of biochemical tank.</title>
        <authorList>
            <person name="Geng K."/>
        </authorList>
    </citation>
    <scope>NUCLEOTIDE SEQUENCE [LARGE SCALE GENOMIC DNA]</scope>
    <source>
        <strain evidence="12 13">YN-L-19</strain>
    </source>
</reference>
<dbReference type="InterPro" id="IPR007387">
    <property type="entry name" value="TRAP_DctQ"/>
</dbReference>
<evidence type="ECO:0000256" key="1">
    <source>
        <dbReference type="ARBA" id="ARBA00004429"/>
    </source>
</evidence>
<name>A0AAW6T8W3_9MICO</name>
<evidence type="ECO:0000313" key="12">
    <source>
        <dbReference type="EMBL" id="MDI2098779.1"/>
    </source>
</evidence>
<dbReference type="InterPro" id="IPR055348">
    <property type="entry name" value="DctQ"/>
</dbReference>
<evidence type="ECO:0000256" key="6">
    <source>
        <dbReference type="ARBA" id="ARBA00022989"/>
    </source>
</evidence>
<dbReference type="GO" id="GO:0005886">
    <property type="term" value="C:plasma membrane"/>
    <property type="evidence" value="ECO:0007669"/>
    <property type="project" value="UniProtKB-SubCell"/>
</dbReference>
<keyword evidence="7 10" id="KW-0472">Membrane</keyword>
<evidence type="ECO:0000256" key="5">
    <source>
        <dbReference type="ARBA" id="ARBA00022692"/>
    </source>
</evidence>
<evidence type="ECO:0000256" key="2">
    <source>
        <dbReference type="ARBA" id="ARBA00022448"/>
    </source>
</evidence>
<dbReference type="Pfam" id="PF04290">
    <property type="entry name" value="DctQ"/>
    <property type="match status" value="1"/>
</dbReference>
<keyword evidence="4" id="KW-0997">Cell inner membrane</keyword>
<evidence type="ECO:0000259" key="11">
    <source>
        <dbReference type="Pfam" id="PF04290"/>
    </source>
</evidence>
<evidence type="ECO:0000256" key="3">
    <source>
        <dbReference type="ARBA" id="ARBA00022475"/>
    </source>
</evidence>
<comment type="caution">
    <text evidence="12">The sequence shown here is derived from an EMBL/GenBank/DDBJ whole genome shotgun (WGS) entry which is preliminary data.</text>
</comment>
<comment type="similarity">
    <text evidence="8">Belongs to the TRAP transporter small permease family.</text>
</comment>
<evidence type="ECO:0000256" key="7">
    <source>
        <dbReference type="ARBA" id="ARBA00023136"/>
    </source>
</evidence>
<dbReference type="RefSeq" id="WP_281488556.1">
    <property type="nucleotide sequence ID" value="NZ_JASATX010000002.1"/>
</dbReference>
<keyword evidence="2" id="KW-0813">Transport</keyword>
<evidence type="ECO:0000256" key="9">
    <source>
        <dbReference type="SAM" id="MobiDB-lite"/>
    </source>
</evidence>
<keyword evidence="3" id="KW-1003">Cell membrane</keyword>
<feature type="transmembrane region" description="Helical" evidence="10">
    <location>
        <begin position="137"/>
        <end position="162"/>
    </location>
</feature>
<organism evidence="12 13">
    <name type="scientific">Ruicaihuangia caeni</name>
    <dbReference type="NCBI Taxonomy" id="3042517"/>
    <lineage>
        <taxon>Bacteria</taxon>
        <taxon>Bacillati</taxon>
        <taxon>Actinomycetota</taxon>
        <taxon>Actinomycetes</taxon>
        <taxon>Micrococcales</taxon>
        <taxon>Microbacteriaceae</taxon>
        <taxon>Ruicaihuangia</taxon>
    </lineage>
</organism>
<dbReference type="Proteomes" id="UP001321506">
    <property type="component" value="Unassembled WGS sequence"/>
</dbReference>
<dbReference type="AlphaFoldDB" id="A0AAW6T8W3"/>
<feature type="transmembrane region" description="Helical" evidence="10">
    <location>
        <begin position="17"/>
        <end position="37"/>
    </location>
</feature>
<accession>A0AAW6T8W3</accession>
<gene>
    <name evidence="12" type="ORF">QF206_07345</name>
</gene>
<comment type="subcellular location">
    <subcellularLocation>
        <location evidence="1">Cell inner membrane</location>
        <topology evidence="1">Multi-pass membrane protein</topology>
    </subcellularLocation>
</comment>
<feature type="transmembrane region" description="Helical" evidence="10">
    <location>
        <begin position="57"/>
        <end position="74"/>
    </location>
</feature>
<keyword evidence="6 10" id="KW-1133">Transmembrane helix</keyword>